<evidence type="ECO:0000256" key="5">
    <source>
        <dbReference type="ARBA" id="ARBA00022741"/>
    </source>
</evidence>
<evidence type="ECO:0000256" key="4">
    <source>
        <dbReference type="ARBA" id="ARBA00017143"/>
    </source>
</evidence>
<feature type="compositionally biased region" description="Acidic residues" evidence="10">
    <location>
        <begin position="3999"/>
        <end position="4013"/>
    </location>
</feature>
<keyword evidence="7 9" id="KW-0143">Chaperone</keyword>
<dbReference type="InterPro" id="IPR036465">
    <property type="entry name" value="vWFA_dom_sf"/>
</dbReference>
<dbReference type="Pfam" id="PF07728">
    <property type="entry name" value="AAA_5"/>
    <property type="match status" value="6"/>
</dbReference>
<dbReference type="InterPro" id="IPR040848">
    <property type="entry name" value="AAA_lid_7"/>
</dbReference>
<dbReference type="GO" id="GO:0000027">
    <property type="term" value="P:ribosomal large subunit assembly"/>
    <property type="evidence" value="ECO:0007669"/>
    <property type="project" value="InterPro"/>
</dbReference>
<evidence type="ECO:0000256" key="2">
    <source>
        <dbReference type="ARBA" id="ARBA00004642"/>
    </source>
</evidence>
<proteinExistence type="inferred from homology"/>
<dbReference type="GO" id="GO:0005654">
    <property type="term" value="C:nucleoplasm"/>
    <property type="evidence" value="ECO:0007669"/>
    <property type="project" value="UniProtKB-SubCell"/>
</dbReference>
<feature type="compositionally biased region" description="Basic and acidic residues" evidence="10">
    <location>
        <begin position="3729"/>
        <end position="3738"/>
    </location>
</feature>
<evidence type="ECO:0000256" key="7">
    <source>
        <dbReference type="ARBA" id="ARBA00023186"/>
    </source>
</evidence>
<dbReference type="SUPFAM" id="SSF52540">
    <property type="entry name" value="P-loop containing nucleoside triphosphate hydrolases"/>
    <property type="match status" value="6"/>
</dbReference>
<keyword evidence="8 9" id="KW-0539">Nucleus</keyword>
<feature type="compositionally biased region" description="Acidic residues" evidence="10">
    <location>
        <begin position="3792"/>
        <end position="3805"/>
    </location>
</feature>
<evidence type="ECO:0000256" key="10">
    <source>
        <dbReference type="SAM" id="MobiDB-lite"/>
    </source>
</evidence>
<comment type="similarity">
    <text evidence="3 9">Belongs to the midasin family.</text>
</comment>
<dbReference type="GO" id="GO:0005524">
    <property type="term" value="F:ATP binding"/>
    <property type="evidence" value="ECO:0007669"/>
    <property type="project" value="UniProtKB-KW"/>
</dbReference>
<dbReference type="PANTHER" id="PTHR48103">
    <property type="entry name" value="MIDASIN-RELATED"/>
    <property type="match status" value="1"/>
</dbReference>
<sequence>MEGMPALKKARLEFPSEHKQLSNSNEINESANCLIIPTSSLRDCTDLFVDDIAQLLLVKNFVVVQGPSGSGKTHSAKIISEKCGLNLNILQISHQVDVKLLYGSYTCTEVPGEFVWKPSKFAQCLQQECLILLENIDHGGPDLASAILQFVNNECIELPNGMKIKMNKNCRILGSIEENAQQIFSIPLILQEYPYKVKLSAPSFNQLNNNIKQKYPKLENIREKIISLFIEVSDLIKTKKISIDRLLNTRDLFVALSRLCSSPTNILNDPRALFLELFDVWAVHLTSISLKLDVANCISEALSLSKEEQNFLLNIRHPKVVVNNENVEIGRINLERRLLTDIGSQSSNFVLTRDATCLLERLAISIIQTPPEPILLTGETGVGKTSSIQYLSHLLRVPLRVVNLSQESESTDLLGGYKPTSPLNILRPLADEYFRLFKISFDLEKNSKFLNNVNKCFNSQRFVDFLQLILKSSTRICRKLPDARNEWIHLAKKTSRMIKYFADKNDGESWRRRMFFAYVKGVVTEAIEQGQWLLVDEINLASAECLDVIVELLELSTDVHKNFRLFACMNHATDIGKRLLPSGIRAKFTEIFVSEIVDVDQLHILIRGHLPSLPKNLIDGTLNFYKEIIASFPLKFSLRNLSRALSMVGDNYYNNGQLTSILSACRLSFSSQLGVNQRIMMFNILAKSFGLSFLQFPAPKPDQIDDSKFILIEGFPIPRGSEPVNNEGVYVFTPSVRENIKLLANVVSTRKYPILLEGETSAGKTSMVIQLAKMSGNCVYRINNHEHSDIQEYIGTYAPDMDGRLVFTEGLLLKALKFGHWIILDELNLAPSAVLEALNRLLDDNRELFVPELNYTIKAHPNFQLFATQNPFGAYSGRKRLSRAFLNRFMVIQCDIIPLSELPQIVQHRCGIAPKQAKLAVDVLYELRNRRAISKIFSSSDGLMTLRDLFRWANRLASQKQVDDWRQSMADHGYFVLGTRCRTPHDEREVINVLEQKLQRKINVDLLFGQNSPFMPNIVIPQQIVLTAQLRRTLILCSEAWKCDEPVLLVGDTGCGKTSAVHLFGDLLSINCHERTDASDLLGSVRPFHDSKIGPTFQWKDGIVVQAMRRGQRVLIDEISLASDSVLERLNSLLESERTILLTNPASSTSGDSNSIEQLVRAICGFQLVATMNPGNDYGKRELSKALRNRFTEIWCPNNYYREDGLEILRRRLQCDTSAKLTMELMDKVANVFIDFTEFFTNQLAEIIKFSPSLRDLVGLAELFMEMLNTIASDVNLNTLVKLLYHSIEATFLDALGVMPQRMSFNRNSIIEQCRAKFSTIVQKYGFICENVLPHFGCDDIIVNDYGLSIGPFFIKCSDENVEACKFPKGYSINSPSTCKNLLRIARALSSNKPIMLEGSPGSGKSSLVMALAAATGHKLIRLNLSEQTDVYDLFGTDVPVAQSNGKSATFAWRDGPVLKAIKEGSWILLDEMNLASQSVLEGLNSCFDFRKNIYISELDRTFDVDARRCRFFACQNPHSQGGDRRALPKSFVNRFTSIFIEEMTDDDFIFILTEYSKTVPNGNLYLSDELIAKIILINKLFKETNTFMKNSFEFNLRDLFRFLEAIVLFRGNVDFSFDLVYLSRLTSKEAKQKVINAIYNRVFSPRKWMPSVPLPKIDLNSSTLSIGNVTLNYIRNETLGENVVNGYLCLLATQMELLEKVIACVQANWLLSLVGPSHCGKRSIIKILAALNGKQLHTMRLTSGTDALDLLGSFEQIQVESSPILHNENDENLALDELTFPDNDCGELCFKWVESVFLRAFRDGHWLLVEDANCCNSAVLDCLNSCLESTDGELLLPMDDSQVIHRHPDFRIFFSMNPRNGQISRAMRNRTLEIQFCVDQLAYQEEFWNKNIYDALSIIFNPCIDFQNNLRNSVLLKKELLICCLPPEQLLKCVALFYAKMKSNLGIEFKNILSLFLDVLTNQNNNVLSTELPIQCYFPLFRPFLKGDLLFNIINYYCRCWATIFNKSIHLNIPIELFIQMAFVFPFELVLDNNLFILDCLTNVFNSCELRLSITKIYDQLKIFISKICETTKIVIIDEIILSTFENFQFHHCLWNQLQSNITNLTYLGEQYLSSLRVSDCLCKPFTTYDQMCLCLERWKDEENLLVNSYQNIEESKSIFALLKQHLLELLNKIGYLFCSNSTSTSLFDWINSRGNERLFLFSRFMSNSNLMRNINCNEQPLSLFSYLSNDAFITHSANSLLWSRLNYNDNLLLHVRVCEMSDALHQLERTSELFWDIIFASKFVNKTNSMLLSECEKYFSITSAYSLNQNFSIKSILFKINSLTPPKGFLDHIFYIHKHKNYLQIKNQYLEHYFCVLRDFLQLTISKDYDIDQVCTISSSHSKLFAAFSDVRQATISKINSLEEDFCFWTKDQHVYRIEMLELDGMTYKKNFQENIVFELYNCTTALNELFTSHFLEDLDKLQTITTQNEIERFCSLLLNAFHTVQVLRKRLYSLFCSNFPTILLFPDMFIPYLFALNCLVISLSEQHKRAKERLTTICCIQNNKITNVFLSPFEESPSEQTNLNILLIHLLSDDVNFSPRQKLPIILWYINYIKINFKNSLFEKCQIKFLQWLFKHWELWHEKYAKAKKEQLYVLKKKVNNEDLLDDDGQIINSNDVDKEEFNNYLPDFSLSTENEPATKPISEEIDLSLNGDDIYSALQAMLLSSENLKLPFLNFMSFLADPNHGLFYRNLSSTTNENFAFHHLLQFNELCQKLGKQPNEGRRQIISNCLPLNVYKESEPSSLIQCCELLEPLRMSASCLINEFPENIHLLQLLSTIDMFNNAQAGVPLMKHAAQLERILEYAETWESISDRAHSMREQMYPLQELLVEWRCREVQCWNELISFVKRDTSQLAVLVSWPLFKYAFELECDKNKLLLMLTEWLQNSTLGDFETRIWTGRLLSHFISLFEQENEKICEEKYKLSHCVSCIVDHFEQFKDQAKERYAQLYSPIETELRNFTSVVSYNDLNLWSVRESVKRAHVQLSRILRKFKEMSNESLSPILLDKLPGLPPKALNPFPNSLPVYNKQCSDSTLSQMLNNFEIKFDKQLQKLIALDELCNIKECAIDFLQLVMNNVSYQNIDKSNDSLNNSDVVDSANVKLHGRALFERQQHFSLLIRSLNRFGLGSRRAHKIDSEKLTVETLTQVTPDIKNLLLAGDTIDLLFRHTIASRNVFMRKFASWRRCSQDTPHLAEQLSPSILGNLRGTTEFGLYWILRALNGLATNGAFEVKRLHLVSKCVEAELENLMRPKDNLSTFTHKQITEKYTQNCDYIKNIFQIVDRIRKLLSCCPKEHYNQTSHDLGNFHEPLGVLRQSDLQFSQLNKNVDDLLGIITKLCKLNENEKEFILHLPAIFEEKSNILEKDIWNKTRLSTYSQNFSLLLEDLKSIVVTINIQHYFPEDSRRICEIIDKISSFNECENVITQLVHNQSNFNENSFDELQHLLLFRLQNIFNQMESLINSESMNRFDAIKSLIEYFGQNAFKASNELIRNFHIIFLSSSIQSDTSIDLLNKFSTLAIGVHKLYERLLHYLCEFIFNSISLHEHWVAIGCHLLTNGFVNPIPKSGPALQGDDKRVENMCGFGDGDLTNDAKDVGGELEAMEQIEGLKNGTENNLNDNQDVDQSNENPSDEQQKLPEVDNPIDVDDDFAGCIEGLDAQDGEEEENGDDNNCEEDPNADWNFGEVDEPEERQLDPKLWEQNENDENEQEMEEEENVGNGADSLTEDLVAAQQQKQQKSDENQEKGAKSSDTYQSEDENVDDYDSAEQDEKGERRDENENNASDAEQSADKDIDDLELTQENDYTEEKDDNEERNGEEYLNEDNQKQNEKQEDKNGEGNSGEMEKEKDEDSYDEYQNNEACNNEFEQDAIGDTEGTPNAARPPEIIDKEQEEKNDARTQGEDRNSNDTDADGEQNQRDSASRNPTKSAQLEKDSQQNEELNEVEPTKDNCNSGNERGGDNSVDEEMEENVFDEVEQEKLSVTGTSTLEQANRTRALFDISLRRLRKEVKTNELAENASDQQNLNKEKQNDEADGEIEMDNKDNAFIEIIDDSSAKEMSNVFLNITERQNFNFGINSNEHIAMDSLCKEFDRLERETPTTSNEEDIRQLQLKWALISESVTSLASELAESLRSIIEPTVASKLQGDYRTGKRLNMRRLIAYIASDYRKDQIWMRRTKCAKRNYQVCIAVDNSQSMKHNHFTEITCNALCLIERALRQLEIGQLAICSFGSNVQMLSDFQSVEDPSLGLHILQTFKFDQQRTDISQLLESSIALFKSGRECSIQIPEQMLIILGDGRDVLANGIADIKKHLEHLEHDRVTVLFLIMDIAEQSITEVRIADFADGGCSFRPYMECFPFPLYALVRSVNSLPSTIAEAIHQWFEYTRNE</sequence>
<keyword evidence="5 9" id="KW-0547">Nucleotide-binding</keyword>
<dbReference type="CDD" id="cd00009">
    <property type="entry name" value="AAA"/>
    <property type="match status" value="1"/>
</dbReference>
<protein>
    <recommendedName>
        <fullName evidence="4 9">Midasin</fullName>
    </recommendedName>
</protein>
<evidence type="ECO:0000313" key="12">
    <source>
        <dbReference type="Proteomes" id="UP000887563"/>
    </source>
</evidence>
<dbReference type="PROSITE" id="PS50234">
    <property type="entry name" value="VWFA"/>
    <property type="match status" value="1"/>
</dbReference>
<dbReference type="InterPro" id="IPR012099">
    <property type="entry name" value="Midasin"/>
</dbReference>
<organism evidence="12 13">
    <name type="scientific">Meloidogyne incognita</name>
    <name type="common">Southern root-knot nematode worm</name>
    <name type="synonym">Oxyuris incognita</name>
    <dbReference type="NCBI Taxonomy" id="6306"/>
    <lineage>
        <taxon>Eukaryota</taxon>
        <taxon>Metazoa</taxon>
        <taxon>Ecdysozoa</taxon>
        <taxon>Nematoda</taxon>
        <taxon>Chromadorea</taxon>
        <taxon>Rhabditida</taxon>
        <taxon>Tylenchina</taxon>
        <taxon>Tylenchomorpha</taxon>
        <taxon>Tylenchoidea</taxon>
        <taxon>Meloidogynidae</taxon>
        <taxon>Meloidogyninae</taxon>
        <taxon>Meloidogyne</taxon>
        <taxon>Meloidogyne incognita group</taxon>
    </lineage>
</organism>
<feature type="domain" description="VWFA" evidence="11">
    <location>
        <begin position="4221"/>
        <end position="4413"/>
    </location>
</feature>
<evidence type="ECO:0000256" key="6">
    <source>
        <dbReference type="ARBA" id="ARBA00022840"/>
    </source>
</evidence>
<dbReference type="PANTHER" id="PTHR48103:SF2">
    <property type="entry name" value="MIDASIN"/>
    <property type="match status" value="1"/>
</dbReference>
<evidence type="ECO:0000256" key="9">
    <source>
        <dbReference type="PIRNR" id="PIRNR010340"/>
    </source>
</evidence>
<feature type="region of interest" description="Disordered" evidence="10">
    <location>
        <begin position="4049"/>
        <end position="4077"/>
    </location>
</feature>
<dbReference type="Gene3D" id="3.40.50.410">
    <property type="entry name" value="von Willebrand factor, type A domain"/>
    <property type="match status" value="1"/>
</dbReference>
<feature type="compositionally biased region" description="Polar residues" evidence="10">
    <location>
        <begin position="3650"/>
        <end position="3667"/>
    </location>
</feature>
<dbReference type="InterPro" id="IPR011704">
    <property type="entry name" value="ATPase_dyneun-rel_AAA"/>
</dbReference>
<feature type="compositionally biased region" description="Basic and acidic residues" evidence="10">
    <location>
        <begin position="3922"/>
        <end position="3944"/>
    </location>
</feature>
<feature type="compositionally biased region" description="Basic and acidic residues" evidence="10">
    <location>
        <begin position="3775"/>
        <end position="3786"/>
    </location>
</feature>
<dbReference type="SMART" id="SM00382">
    <property type="entry name" value="AAA"/>
    <property type="match status" value="5"/>
</dbReference>
<dbReference type="PIRSF" id="PIRSF010340">
    <property type="entry name" value="Midasin"/>
    <property type="match status" value="1"/>
</dbReference>
<name>A0A914LTS3_MELIC</name>
<dbReference type="Gene3D" id="3.40.50.300">
    <property type="entry name" value="P-loop containing nucleotide triphosphate hydrolases"/>
    <property type="match status" value="6"/>
</dbReference>
<dbReference type="InterPro" id="IPR027417">
    <property type="entry name" value="P-loop_NTPase"/>
</dbReference>
<dbReference type="GO" id="GO:0030687">
    <property type="term" value="C:preribosome, large subunit precursor"/>
    <property type="evidence" value="ECO:0007669"/>
    <property type="project" value="TreeGrafter"/>
</dbReference>
<comment type="function">
    <text evidence="9">Nuclear chaperone required for maturation and nuclear export of pre-60S ribosome subunits.</text>
</comment>
<dbReference type="FunFam" id="3.40.50.300:FF:000142">
    <property type="entry name" value="Midasin"/>
    <property type="match status" value="2"/>
</dbReference>
<dbReference type="InterPro" id="IPR003593">
    <property type="entry name" value="AAA+_ATPase"/>
</dbReference>
<evidence type="ECO:0000256" key="8">
    <source>
        <dbReference type="ARBA" id="ARBA00023242"/>
    </source>
</evidence>
<dbReference type="WBParaSite" id="Minc3s00882g18451">
    <property type="protein sequence ID" value="Minc3s00882g18451"/>
    <property type="gene ID" value="Minc3s00882g18451"/>
</dbReference>
<reference evidence="13" key="1">
    <citation type="submission" date="2022-11" db="UniProtKB">
        <authorList>
            <consortium name="WormBaseParasite"/>
        </authorList>
    </citation>
    <scope>IDENTIFICATION</scope>
</reference>
<keyword evidence="6 9" id="KW-0067">ATP-binding</keyword>
<dbReference type="GO" id="GO:0005730">
    <property type="term" value="C:nucleolus"/>
    <property type="evidence" value="ECO:0007669"/>
    <property type="project" value="UniProtKB-SubCell"/>
</dbReference>
<dbReference type="InterPro" id="IPR002035">
    <property type="entry name" value="VWF_A"/>
</dbReference>
<feature type="compositionally biased region" description="Acidic residues" evidence="10">
    <location>
        <begin position="3830"/>
        <end position="3848"/>
    </location>
</feature>
<feature type="compositionally biased region" description="Acidic residues" evidence="10">
    <location>
        <begin position="3740"/>
        <end position="3754"/>
    </location>
</feature>
<dbReference type="Proteomes" id="UP000887563">
    <property type="component" value="Unplaced"/>
</dbReference>
<dbReference type="FunFam" id="3.40.50.300:FF:001384">
    <property type="entry name" value="Midasin"/>
    <property type="match status" value="1"/>
</dbReference>
<feature type="compositionally biased region" description="Basic and acidic residues" evidence="10">
    <location>
        <begin position="3849"/>
        <end position="3886"/>
    </location>
</feature>
<accession>A0A914LTS3</accession>
<evidence type="ECO:0000259" key="11">
    <source>
        <dbReference type="PROSITE" id="PS50234"/>
    </source>
</evidence>
<dbReference type="Pfam" id="PF17867">
    <property type="entry name" value="AAA_lid_7"/>
    <property type="match status" value="2"/>
</dbReference>
<evidence type="ECO:0000256" key="1">
    <source>
        <dbReference type="ARBA" id="ARBA00004604"/>
    </source>
</evidence>
<keyword evidence="12" id="KW-1185">Reference proteome</keyword>
<dbReference type="GO" id="GO:0016887">
    <property type="term" value="F:ATP hydrolysis activity"/>
    <property type="evidence" value="ECO:0007669"/>
    <property type="project" value="InterPro"/>
</dbReference>
<dbReference type="GO" id="GO:0000055">
    <property type="term" value="P:ribosomal large subunit export from nucleus"/>
    <property type="evidence" value="ECO:0007669"/>
    <property type="project" value="TreeGrafter"/>
</dbReference>
<comment type="subcellular location">
    <subcellularLocation>
        <location evidence="1">Nucleus</location>
        <location evidence="1">Nucleolus</location>
    </subcellularLocation>
    <subcellularLocation>
        <location evidence="2">Nucleus</location>
        <location evidence="2">Nucleoplasm</location>
    </subcellularLocation>
</comment>
<dbReference type="SUPFAM" id="SSF53300">
    <property type="entry name" value="vWA-like"/>
    <property type="match status" value="1"/>
</dbReference>
<feature type="region of interest" description="Disordered" evidence="10">
    <location>
        <begin position="3649"/>
        <end position="4024"/>
    </location>
</feature>
<evidence type="ECO:0000256" key="3">
    <source>
        <dbReference type="ARBA" id="ARBA00007188"/>
    </source>
</evidence>
<feature type="compositionally biased region" description="Basic and acidic residues" evidence="10">
    <location>
        <begin position="3806"/>
        <end position="3816"/>
    </location>
</feature>
<evidence type="ECO:0000313" key="13">
    <source>
        <dbReference type="WBParaSite" id="Minc3s00882g18451"/>
    </source>
</evidence>
<feature type="compositionally biased region" description="Acidic residues" evidence="10">
    <location>
        <begin position="3696"/>
        <end position="3716"/>
    </location>
</feature>